<protein>
    <submittedName>
        <fullName evidence="2">Uncharacterized protein</fullName>
    </submittedName>
</protein>
<proteinExistence type="predicted"/>
<accession>A0A438GVQ9</accession>
<feature type="transmembrane region" description="Helical" evidence="1">
    <location>
        <begin position="73"/>
        <end position="91"/>
    </location>
</feature>
<dbReference type="Proteomes" id="UP000288805">
    <property type="component" value="Unassembled WGS sequence"/>
</dbReference>
<keyword evidence="1" id="KW-0812">Transmembrane</keyword>
<sequence length="163" mass="18354">MYCPLHLYDDGILGTYTWQKVKQGKKGNKPNKTLVCVVLLGGIVLFANVNLLQIDAVNEIQDPKVLFQLPKHMPFHFGSLFLVVLLKALNYTKGIPLHQKIEKSKDQAGLADALFLLCKLTNYPRRSPSAFLGQWVPQDLVATGGKCLVYKWVTGFGWYGDFR</sequence>
<comment type="caution">
    <text evidence="2">The sequence shown here is derived from an EMBL/GenBank/DDBJ whole genome shotgun (WGS) entry which is preliminary data.</text>
</comment>
<organism evidence="2 3">
    <name type="scientific">Vitis vinifera</name>
    <name type="common">Grape</name>
    <dbReference type="NCBI Taxonomy" id="29760"/>
    <lineage>
        <taxon>Eukaryota</taxon>
        <taxon>Viridiplantae</taxon>
        <taxon>Streptophyta</taxon>
        <taxon>Embryophyta</taxon>
        <taxon>Tracheophyta</taxon>
        <taxon>Spermatophyta</taxon>
        <taxon>Magnoliopsida</taxon>
        <taxon>eudicotyledons</taxon>
        <taxon>Gunneridae</taxon>
        <taxon>Pentapetalae</taxon>
        <taxon>rosids</taxon>
        <taxon>Vitales</taxon>
        <taxon>Vitaceae</taxon>
        <taxon>Viteae</taxon>
        <taxon>Vitis</taxon>
    </lineage>
</organism>
<dbReference type="EMBL" id="QGNW01000332">
    <property type="protein sequence ID" value="RVW76289.1"/>
    <property type="molecule type" value="Genomic_DNA"/>
</dbReference>
<keyword evidence="1" id="KW-0472">Membrane</keyword>
<name>A0A438GVQ9_VITVI</name>
<reference evidence="2 3" key="1">
    <citation type="journal article" date="2018" name="PLoS Genet.">
        <title>Population sequencing reveals clonal diversity and ancestral inbreeding in the grapevine cultivar Chardonnay.</title>
        <authorList>
            <person name="Roach M.J."/>
            <person name="Johnson D.L."/>
            <person name="Bohlmann J."/>
            <person name="van Vuuren H.J."/>
            <person name="Jones S.J."/>
            <person name="Pretorius I.S."/>
            <person name="Schmidt S.A."/>
            <person name="Borneman A.R."/>
        </authorList>
    </citation>
    <scope>NUCLEOTIDE SEQUENCE [LARGE SCALE GENOMIC DNA]</scope>
    <source>
        <strain evidence="3">cv. Chardonnay</strain>
        <tissue evidence="2">Leaf</tissue>
    </source>
</reference>
<feature type="transmembrane region" description="Helical" evidence="1">
    <location>
        <begin position="33"/>
        <end position="53"/>
    </location>
</feature>
<evidence type="ECO:0000313" key="3">
    <source>
        <dbReference type="Proteomes" id="UP000288805"/>
    </source>
</evidence>
<evidence type="ECO:0000256" key="1">
    <source>
        <dbReference type="SAM" id="Phobius"/>
    </source>
</evidence>
<evidence type="ECO:0000313" key="2">
    <source>
        <dbReference type="EMBL" id="RVW76289.1"/>
    </source>
</evidence>
<dbReference type="AlphaFoldDB" id="A0A438GVQ9"/>
<keyword evidence="1" id="KW-1133">Transmembrane helix</keyword>
<gene>
    <name evidence="2" type="ORF">CK203_057638</name>
</gene>